<dbReference type="AlphaFoldDB" id="A0A6J4PXC2"/>
<protein>
    <submittedName>
        <fullName evidence="2">Uncharacterized protein</fullName>
    </submittedName>
</protein>
<evidence type="ECO:0000313" key="2">
    <source>
        <dbReference type="EMBL" id="CAA9424408.1"/>
    </source>
</evidence>
<sequence>MKYFNPVLSAALSLVLLVAAGCQSTGAGSASVGRPMYRAVVSRPSNGQPLVFLIPTESAGRGGKVQAMAAAGKPVCEGCRAEAQRYYRSGQMATNCAICNAGLTAVEPQP</sequence>
<gene>
    <name evidence="2" type="ORF">AVDCRST_MAG64-3085</name>
</gene>
<name>A0A6J4PXC2_9BACT</name>
<accession>A0A6J4PXC2</accession>
<organism evidence="2">
    <name type="scientific">uncultured Phycisphaerae bacterium</name>
    <dbReference type="NCBI Taxonomy" id="904963"/>
    <lineage>
        <taxon>Bacteria</taxon>
        <taxon>Pseudomonadati</taxon>
        <taxon>Planctomycetota</taxon>
        <taxon>Phycisphaerae</taxon>
        <taxon>environmental samples</taxon>
    </lineage>
</organism>
<feature type="chain" id="PRO_5026784527" evidence="1">
    <location>
        <begin position="28"/>
        <end position="110"/>
    </location>
</feature>
<dbReference type="PROSITE" id="PS51257">
    <property type="entry name" value="PROKAR_LIPOPROTEIN"/>
    <property type="match status" value="1"/>
</dbReference>
<evidence type="ECO:0000256" key="1">
    <source>
        <dbReference type="SAM" id="SignalP"/>
    </source>
</evidence>
<proteinExistence type="predicted"/>
<feature type="signal peptide" evidence="1">
    <location>
        <begin position="1"/>
        <end position="27"/>
    </location>
</feature>
<keyword evidence="1" id="KW-0732">Signal</keyword>
<dbReference type="EMBL" id="CADCUQ010000707">
    <property type="protein sequence ID" value="CAA9424408.1"/>
    <property type="molecule type" value="Genomic_DNA"/>
</dbReference>
<reference evidence="2" key="1">
    <citation type="submission" date="2020-02" db="EMBL/GenBank/DDBJ databases">
        <authorList>
            <person name="Meier V. D."/>
        </authorList>
    </citation>
    <scope>NUCLEOTIDE SEQUENCE</scope>
    <source>
        <strain evidence="2">AVDCRST_MAG64</strain>
    </source>
</reference>